<dbReference type="PROSITE" id="PS51352">
    <property type="entry name" value="THIOREDOXIN_2"/>
    <property type="match status" value="1"/>
</dbReference>
<dbReference type="Proteomes" id="UP001385499">
    <property type="component" value="Unassembled WGS sequence"/>
</dbReference>
<dbReference type="InterPro" id="IPR050553">
    <property type="entry name" value="Thioredoxin_ResA/DsbE_sf"/>
</dbReference>
<comment type="caution">
    <text evidence="6">The sequence shown here is derived from an EMBL/GenBank/DDBJ whole genome shotgun (WGS) entry which is preliminary data.</text>
</comment>
<keyword evidence="7" id="KW-1185">Reference proteome</keyword>
<feature type="domain" description="Thioredoxin" evidence="5">
    <location>
        <begin position="68"/>
        <end position="216"/>
    </location>
</feature>
<accession>A0ABU8TL62</accession>
<keyword evidence="4" id="KW-1133">Transmembrane helix</keyword>
<sequence>MTNTTETGQRPKRKLFVAGIAGAVAALAAVYVIVSPNGNSIGATSCTQALKTAQNVKPFATGEVAAFLPAQKPLPLSELTFKNPDGTVATMLDFKGKTVLMNLWATWCAPCRKEMPALNDLQADLGSEDFEVVAVNLDRGGLDKPKAFLAEIGVDNLTLYHDGTNKLMTDLRSKARATGLPTTILVGQDGCEIGTMYGPAEWASGEAKKLIEAALKSVSG</sequence>
<dbReference type="Pfam" id="PF08534">
    <property type="entry name" value="Redoxin"/>
    <property type="match status" value="1"/>
</dbReference>
<dbReference type="InterPro" id="IPR017937">
    <property type="entry name" value="Thioredoxin_CS"/>
</dbReference>
<protein>
    <submittedName>
        <fullName evidence="6">TlpA disulfide reductase family protein</fullName>
    </submittedName>
</protein>
<organism evidence="6 7">
    <name type="scientific">Roseibium algae</name>
    <dbReference type="NCBI Taxonomy" id="3123038"/>
    <lineage>
        <taxon>Bacteria</taxon>
        <taxon>Pseudomonadati</taxon>
        <taxon>Pseudomonadota</taxon>
        <taxon>Alphaproteobacteria</taxon>
        <taxon>Hyphomicrobiales</taxon>
        <taxon>Stappiaceae</taxon>
        <taxon>Roseibium</taxon>
    </lineage>
</organism>
<evidence type="ECO:0000256" key="4">
    <source>
        <dbReference type="SAM" id="Phobius"/>
    </source>
</evidence>
<evidence type="ECO:0000259" key="5">
    <source>
        <dbReference type="PROSITE" id="PS51352"/>
    </source>
</evidence>
<feature type="transmembrane region" description="Helical" evidence="4">
    <location>
        <begin position="15"/>
        <end position="34"/>
    </location>
</feature>
<dbReference type="NCBIfam" id="NF047696">
    <property type="entry name" value="ThlDiSintTplARhiz"/>
    <property type="match status" value="1"/>
</dbReference>
<dbReference type="PANTHER" id="PTHR42852:SF17">
    <property type="entry name" value="THIOREDOXIN-LIKE PROTEIN HI_1115"/>
    <property type="match status" value="1"/>
</dbReference>
<keyword evidence="3" id="KW-0676">Redox-active center</keyword>
<dbReference type="RefSeq" id="WP_340274678.1">
    <property type="nucleotide sequence ID" value="NZ_JBAKIA010000007.1"/>
</dbReference>
<dbReference type="EMBL" id="JBAKIA010000007">
    <property type="protein sequence ID" value="MEJ8474891.1"/>
    <property type="molecule type" value="Genomic_DNA"/>
</dbReference>
<dbReference type="InterPro" id="IPR013740">
    <property type="entry name" value="Redoxin"/>
</dbReference>
<name>A0ABU8TL62_9HYPH</name>
<dbReference type="CDD" id="cd02966">
    <property type="entry name" value="TlpA_like_family"/>
    <property type="match status" value="1"/>
</dbReference>
<reference evidence="6 7" key="1">
    <citation type="submission" date="2024-02" db="EMBL/GenBank/DDBJ databases">
        <title>Roseibium algae sp. nov., isolated from marine alga (Grateloupia sp.), showing potential in myo-inositol conversion.</title>
        <authorList>
            <person name="Wang Y."/>
        </authorList>
    </citation>
    <scope>NUCLEOTIDE SEQUENCE [LARGE SCALE GENOMIC DNA]</scope>
    <source>
        <strain evidence="6 7">H3510</strain>
    </source>
</reference>
<evidence type="ECO:0000256" key="1">
    <source>
        <dbReference type="ARBA" id="ARBA00004196"/>
    </source>
</evidence>
<gene>
    <name evidence="6" type="ORF">V6575_12410</name>
</gene>
<dbReference type="SUPFAM" id="SSF52833">
    <property type="entry name" value="Thioredoxin-like"/>
    <property type="match status" value="1"/>
</dbReference>
<evidence type="ECO:0000313" key="7">
    <source>
        <dbReference type="Proteomes" id="UP001385499"/>
    </source>
</evidence>
<dbReference type="InterPro" id="IPR013766">
    <property type="entry name" value="Thioredoxin_domain"/>
</dbReference>
<evidence type="ECO:0000256" key="3">
    <source>
        <dbReference type="ARBA" id="ARBA00023284"/>
    </source>
</evidence>
<evidence type="ECO:0000256" key="2">
    <source>
        <dbReference type="ARBA" id="ARBA00022748"/>
    </source>
</evidence>
<dbReference type="PROSITE" id="PS00194">
    <property type="entry name" value="THIOREDOXIN_1"/>
    <property type="match status" value="1"/>
</dbReference>
<proteinExistence type="predicted"/>
<keyword evidence="2" id="KW-0201">Cytochrome c-type biogenesis</keyword>
<evidence type="ECO:0000313" key="6">
    <source>
        <dbReference type="EMBL" id="MEJ8474891.1"/>
    </source>
</evidence>
<dbReference type="PANTHER" id="PTHR42852">
    <property type="entry name" value="THIOL:DISULFIDE INTERCHANGE PROTEIN DSBE"/>
    <property type="match status" value="1"/>
</dbReference>
<comment type="subcellular location">
    <subcellularLocation>
        <location evidence="1">Cell envelope</location>
    </subcellularLocation>
</comment>
<dbReference type="InterPro" id="IPR036249">
    <property type="entry name" value="Thioredoxin-like_sf"/>
</dbReference>
<keyword evidence="4" id="KW-0812">Transmembrane</keyword>
<dbReference type="Gene3D" id="3.40.30.10">
    <property type="entry name" value="Glutaredoxin"/>
    <property type="match status" value="1"/>
</dbReference>
<keyword evidence="4" id="KW-0472">Membrane</keyword>